<feature type="region of interest" description="Disordered" evidence="1">
    <location>
        <begin position="71"/>
        <end position="92"/>
    </location>
</feature>
<accession>A0A2T8I154</accession>
<feature type="compositionally biased region" description="Pro residues" evidence="1">
    <location>
        <begin position="71"/>
        <end position="80"/>
    </location>
</feature>
<proteinExistence type="predicted"/>
<keyword evidence="2" id="KW-0812">Transmembrane</keyword>
<evidence type="ECO:0000256" key="2">
    <source>
        <dbReference type="SAM" id="Phobius"/>
    </source>
</evidence>
<evidence type="ECO:0000256" key="1">
    <source>
        <dbReference type="SAM" id="MobiDB-lite"/>
    </source>
</evidence>
<dbReference type="Gramene" id="PVH31359">
    <property type="protein sequence ID" value="PVH31359"/>
    <property type="gene ID" value="PAHAL_9G124400"/>
</dbReference>
<name>A0A2T8I154_9POAL</name>
<feature type="region of interest" description="Disordered" evidence="1">
    <location>
        <begin position="1"/>
        <end position="45"/>
    </location>
</feature>
<reference evidence="3" key="1">
    <citation type="submission" date="2018-04" db="EMBL/GenBank/DDBJ databases">
        <title>WGS assembly of Panicum hallii.</title>
        <authorList>
            <person name="Lovell J."/>
            <person name="Jenkins J."/>
            <person name="Lowry D."/>
            <person name="Mamidi S."/>
            <person name="Sreedasyam A."/>
            <person name="Weng X."/>
            <person name="Barry K."/>
            <person name="Bonette J."/>
            <person name="Campitelli B."/>
            <person name="Daum C."/>
            <person name="Gordon S."/>
            <person name="Gould B."/>
            <person name="Lipzen A."/>
            <person name="Macqueen A."/>
            <person name="Palacio-Mejia J."/>
            <person name="Plott C."/>
            <person name="Shakirov E."/>
            <person name="Shu S."/>
            <person name="Yoshinaga Y."/>
            <person name="Zane M."/>
            <person name="Rokhsar D."/>
            <person name="Grimwood J."/>
            <person name="Schmutz J."/>
            <person name="Juenger T."/>
        </authorList>
    </citation>
    <scope>NUCLEOTIDE SEQUENCE [LARGE SCALE GENOMIC DNA]</scope>
    <source>
        <strain evidence="3">FIL2</strain>
    </source>
</reference>
<dbReference type="AlphaFoldDB" id="A0A2T8I154"/>
<sequence length="159" mass="16833">MIDAAAAAERPEGITPVPGRFGVRRRRAEGNGNPGEEKKEKSRGARVGAWRALGLVGASSATCARNVVVVPVPPPPPHRPLPSRAGPQSPSPLPVPVDLLLSPPFPSSLALSPVLPPLLFFSAVILSRRLVWSDGAWRRLRAISLGGDELRLLLLLVSS</sequence>
<keyword evidence="2" id="KW-0472">Membrane</keyword>
<keyword evidence="2" id="KW-1133">Transmembrane helix</keyword>
<organism evidence="3">
    <name type="scientific">Panicum hallii</name>
    <dbReference type="NCBI Taxonomy" id="206008"/>
    <lineage>
        <taxon>Eukaryota</taxon>
        <taxon>Viridiplantae</taxon>
        <taxon>Streptophyta</taxon>
        <taxon>Embryophyta</taxon>
        <taxon>Tracheophyta</taxon>
        <taxon>Spermatophyta</taxon>
        <taxon>Magnoliopsida</taxon>
        <taxon>Liliopsida</taxon>
        <taxon>Poales</taxon>
        <taxon>Poaceae</taxon>
        <taxon>PACMAD clade</taxon>
        <taxon>Panicoideae</taxon>
        <taxon>Panicodae</taxon>
        <taxon>Paniceae</taxon>
        <taxon>Panicinae</taxon>
        <taxon>Panicum</taxon>
        <taxon>Panicum sect. Panicum</taxon>
    </lineage>
</organism>
<dbReference type="Proteomes" id="UP000243499">
    <property type="component" value="Chromosome 9"/>
</dbReference>
<protein>
    <submittedName>
        <fullName evidence="3">Uncharacterized protein</fullName>
    </submittedName>
</protein>
<gene>
    <name evidence="3" type="ORF">PAHAL_9G124400</name>
</gene>
<feature type="transmembrane region" description="Helical" evidence="2">
    <location>
        <begin position="109"/>
        <end position="131"/>
    </location>
</feature>
<evidence type="ECO:0000313" key="3">
    <source>
        <dbReference type="EMBL" id="PVH31359.1"/>
    </source>
</evidence>
<dbReference type="EMBL" id="CM008054">
    <property type="protein sequence ID" value="PVH31359.1"/>
    <property type="molecule type" value="Genomic_DNA"/>
</dbReference>